<feature type="transmembrane region" description="Helical" evidence="12">
    <location>
        <begin position="12"/>
        <end position="34"/>
    </location>
</feature>
<feature type="domain" description="Histidine kinase" evidence="13">
    <location>
        <begin position="372"/>
        <end position="594"/>
    </location>
</feature>
<evidence type="ECO:0000313" key="15">
    <source>
        <dbReference type="EMBL" id="UQZ85417.1"/>
    </source>
</evidence>
<evidence type="ECO:0000256" key="1">
    <source>
        <dbReference type="ARBA" id="ARBA00000085"/>
    </source>
</evidence>
<protein>
    <recommendedName>
        <fullName evidence="3">histidine kinase</fullName>
        <ecNumber evidence="3">2.7.13.3</ecNumber>
    </recommendedName>
</protein>
<dbReference type="SUPFAM" id="SSF55874">
    <property type="entry name" value="ATPase domain of HSP90 chaperone/DNA topoisomerase II/histidine kinase"/>
    <property type="match status" value="1"/>
</dbReference>
<proteinExistence type="predicted"/>
<dbReference type="Pfam" id="PF00672">
    <property type="entry name" value="HAMP"/>
    <property type="match status" value="1"/>
</dbReference>
<keyword evidence="9" id="KW-0067">ATP-binding</keyword>
<dbReference type="PROSITE" id="PS50885">
    <property type="entry name" value="HAMP"/>
    <property type="match status" value="1"/>
</dbReference>
<dbReference type="Gene3D" id="3.30.565.10">
    <property type="entry name" value="Histidine kinase-like ATPase, C-terminal domain"/>
    <property type="match status" value="1"/>
</dbReference>
<evidence type="ECO:0000259" key="14">
    <source>
        <dbReference type="PROSITE" id="PS50885"/>
    </source>
</evidence>
<dbReference type="SUPFAM" id="SSF158472">
    <property type="entry name" value="HAMP domain-like"/>
    <property type="match status" value="1"/>
</dbReference>
<dbReference type="RefSeq" id="WP_249861050.1">
    <property type="nucleotide sequence ID" value="NZ_CP027059.1"/>
</dbReference>
<dbReference type="InterPro" id="IPR010559">
    <property type="entry name" value="Sig_transdc_His_kin_internal"/>
</dbReference>
<evidence type="ECO:0000256" key="7">
    <source>
        <dbReference type="ARBA" id="ARBA00022741"/>
    </source>
</evidence>
<evidence type="ECO:0000256" key="9">
    <source>
        <dbReference type="ARBA" id="ARBA00022840"/>
    </source>
</evidence>
<keyword evidence="6 15" id="KW-0808">Transferase</keyword>
<evidence type="ECO:0000256" key="3">
    <source>
        <dbReference type="ARBA" id="ARBA00012438"/>
    </source>
</evidence>
<accession>A0ABY4RVE8</accession>
<dbReference type="InterPro" id="IPR050640">
    <property type="entry name" value="Bact_2-comp_sensor_kinase"/>
</dbReference>
<keyword evidence="16" id="KW-1185">Reference proteome</keyword>
<feature type="transmembrane region" description="Helical" evidence="12">
    <location>
        <begin position="300"/>
        <end position="322"/>
    </location>
</feature>
<dbReference type="Gene3D" id="6.10.340.10">
    <property type="match status" value="1"/>
</dbReference>
<dbReference type="Gene3D" id="3.30.450.20">
    <property type="entry name" value="PAS domain"/>
    <property type="match status" value="1"/>
</dbReference>
<dbReference type="InterPro" id="IPR003660">
    <property type="entry name" value="HAMP_dom"/>
</dbReference>
<organism evidence="15 16">
    <name type="scientific">Paenibacillus konkukensis</name>
    <dbReference type="NCBI Taxonomy" id="2020716"/>
    <lineage>
        <taxon>Bacteria</taxon>
        <taxon>Bacillati</taxon>
        <taxon>Bacillota</taxon>
        <taxon>Bacilli</taxon>
        <taxon>Bacillales</taxon>
        <taxon>Paenibacillaceae</taxon>
        <taxon>Paenibacillus</taxon>
    </lineage>
</organism>
<dbReference type="GO" id="GO:0004673">
    <property type="term" value="F:protein histidine kinase activity"/>
    <property type="evidence" value="ECO:0007669"/>
    <property type="project" value="UniProtKB-EC"/>
</dbReference>
<dbReference type="InterPro" id="IPR036890">
    <property type="entry name" value="HATPase_C_sf"/>
</dbReference>
<gene>
    <name evidence="15" type="primary">ypdA_16</name>
    <name evidence="15" type="ORF">SK3146_04706</name>
</gene>
<keyword evidence="7" id="KW-0547">Nucleotide-binding</keyword>
<evidence type="ECO:0000256" key="8">
    <source>
        <dbReference type="ARBA" id="ARBA00022777"/>
    </source>
</evidence>
<sequence length="601" mass="68582">MRYFRNSIRRKLVVLLLASTIVPIVFSIVVSYSYTKNSLKQQAIEQNTRLINETRTNVLNYLGLVSNSSLSIYSTVSLDSLLTSGFTDYQNDSYLFTIMQIVSRSVSDIYQVYLSVNETQRAYLLHQNNFNQGAVRYQPDLPENMKPYTLYTESTHLSHNYGIAQSLPVTPELVFTIHRPIFRVPSNERLGLLSIDIRLDALSKLCSQLFDADQHDLYILDDSGKVVYAADTAEIGNMPQVDWMKRIVGSEGDSGYLEWNQSEFSGIMVYSKIKTPYLHWTIVKRIPDFRLYKYARDLTWINMIVATCFLLVAIAATLIVSLQLTKPLKQLISHISKIQAGQLDATMPIERSDEIGIVARRFQTMMDTINDLYLREYRLNLANKTNQLNMLQAQINPHFINNALQSIGHSALESNAPKVYMLVSSLGQMMHYSMNTQETVVPLSRELEHVKYYCALQMQRFEDKLQVCFDIPKETFNISVPKMIVQPLVENYFKHGFDGQTEGGGTLKVGARLEENSLILWVEDNGIGVADARLDELRKHLFRVDPGEERWGDSIGLINVLERLRLYYGDQSMMELSGIEPHGFKVRLTIPLQETGEGGLS</sequence>
<keyword evidence="11 12" id="KW-0472">Membrane</keyword>
<dbReference type="CDD" id="cd06225">
    <property type="entry name" value="HAMP"/>
    <property type="match status" value="1"/>
</dbReference>
<dbReference type="PROSITE" id="PS50109">
    <property type="entry name" value="HIS_KIN"/>
    <property type="match status" value="1"/>
</dbReference>
<keyword evidence="8 15" id="KW-0418">Kinase</keyword>
<keyword evidence="4" id="KW-1003">Cell membrane</keyword>
<keyword evidence="12" id="KW-1133">Transmembrane helix</keyword>
<dbReference type="SMART" id="SM00304">
    <property type="entry name" value="HAMP"/>
    <property type="match status" value="1"/>
</dbReference>
<dbReference type="InterPro" id="IPR005467">
    <property type="entry name" value="His_kinase_dom"/>
</dbReference>
<feature type="domain" description="HAMP" evidence="14">
    <location>
        <begin position="322"/>
        <end position="374"/>
    </location>
</feature>
<name>A0ABY4RVE8_9BACL</name>
<dbReference type="EMBL" id="CP027059">
    <property type="protein sequence ID" value="UQZ85417.1"/>
    <property type="molecule type" value="Genomic_DNA"/>
</dbReference>
<evidence type="ECO:0000259" key="13">
    <source>
        <dbReference type="PROSITE" id="PS50109"/>
    </source>
</evidence>
<keyword evidence="10" id="KW-0902">Two-component regulatory system</keyword>
<evidence type="ECO:0000256" key="6">
    <source>
        <dbReference type="ARBA" id="ARBA00022679"/>
    </source>
</evidence>
<dbReference type="PANTHER" id="PTHR34220">
    <property type="entry name" value="SENSOR HISTIDINE KINASE YPDA"/>
    <property type="match status" value="1"/>
</dbReference>
<evidence type="ECO:0000256" key="4">
    <source>
        <dbReference type="ARBA" id="ARBA00022475"/>
    </source>
</evidence>
<dbReference type="Pfam" id="PF06580">
    <property type="entry name" value="His_kinase"/>
    <property type="match status" value="1"/>
</dbReference>
<comment type="catalytic activity">
    <reaction evidence="1">
        <text>ATP + protein L-histidine = ADP + protein N-phospho-L-histidine.</text>
        <dbReference type="EC" id="2.7.13.3"/>
    </reaction>
</comment>
<evidence type="ECO:0000256" key="10">
    <source>
        <dbReference type="ARBA" id="ARBA00023012"/>
    </source>
</evidence>
<dbReference type="PANTHER" id="PTHR34220:SF7">
    <property type="entry name" value="SENSOR HISTIDINE KINASE YPDA"/>
    <property type="match status" value="1"/>
</dbReference>
<comment type="subcellular location">
    <subcellularLocation>
        <location evidence="2">Cell membrane</location>
        <topology evidence="2">Multi-pass membrane protein</topology>
    </subcellularLocation>
</comment>
<dbReference type="EC" id="2.7.13.3" evidence="3"/>
<evidence type="ECO:0000256" key="5">
    <source>
        <dbReference type="ARBA" id="ARBA00022553"/>
    </source>
</evidence>
<keyword evidence="12" id="KW-0812">Transmembrane</keyword>
<reference evidence="15" key="2">
    <citation type="journal article" date="2021" name="J Anim Sci Technol">
        <title>Complete genome sequence of Paenibacillus konkukensis sp. nov. SK3146 as a potential probiotic strain.</title>
        <authorList>
            <person name="Jung H.I."/>
            <person name="Park S."/>
            <person name="Niu K.M."/>
            <person name="Lee S.W."/>
            <person name="Kothari D."/>
            <person name="Yi K.J."/>
            <person name="Kim S.K."/>
        </authorList>
    </citation>
    <scope>NUCLEOTIDE SEQUENCE</scope>
    <source>
        <strain evidence="15">SK3146</strain>
    </source>
</reference>
<evidence type="ECO:0000256" key="12">
    <source>
        <dbReference type="SAM" id="Phobius"/>
    </source>
</evidence>
<evidence type="ECO:0000256" key="11">
    <source>
        <dbReference type="ARBA" id="ARBA00023136"/>
    </source>
</evidence>
<reference evidence="15" key="1">
    <citation type="submission" date="2018-02" db="EMBL/GenBank/DDBJ databases">
        <authorList>
            <person name="Kim S.-K."/>
            <person name="Jung H.-I."/>
            <person name="Lee S.-W."/>
        </authorList>
    </citation>
    <scope>NUCLEOTIDE SEQUENCE</scope>
    <source>
        <strain evidence="15">SK3146</strain>
    </source>
</reference>
<evidence type="ECO:0000313" key="16">
    <source>
        <dbReference type="Proteomes" id="UP001057134"/>
    </source>
</evidence>
<dbReference type="Proteomes" id="UP001057134">
    <property type="component" value="Chromosome"/>
</dbReference>
<keyword evidence="5" id="KW-0597">Phosphoprotein</keyword>
<evidence type="ECO:0000256" key="2">
    <source>
        <dbReference type="ARBA" id="ARBA00004651"/>
    </source>
</evidence>